<feature type="transmembrane region" description="Helical" evidence="8">
    <location>
        <begin position="194"/>
        <end position="215"/>
    </location>
</feature>
<keyword evidence="7 8" id="KW-0472">Membrane</keyword>
<dbReference type="AlphaFoldDB" id="A0A0R2D482"/>
<dbReference type="STRING" id="1423796.FC24_GL000206"/>
<evidence type="ECO:0000313" key="9">
    <source>
        <dbReference type="EMBL" id="KRM94643.1"/>
    </source>
</evidence>
<protein>
    <submittedName>
        <fullName evidence="9">Sugar transport protein</fullName>
    </submittedName>
</protein>
<feature type="transmembrane region" description="Helical" evidence="8">
    <location>
        <begin position="156"/>
        <end position="174"/>
    </location>
</feature>
<dbReference type="EMBL" id="AYYI01000087">
    <property type="protein sequence ID" value="KRM94643.1"/>
    <property type="molecule type" value="Genomic_DNA"/>
</dbReference>
<evidence type="ECO:0000256" key="5">
    <source>
        <dbReference type="ARBA" id="ARBA00022692"/>
    </source>
</evidence>
<keyword evidence="4 9" id="KW-0762">Sugar transport</keyword>
<dbReference type="GO" id="GO:0005886">
    <property type="term" value="C:plasma membrane"/>
    <property type="evidence" value="ECO:0007669"/>
    <property type="project" value="UniProtKB-SubCell"/>
</dbReference>
<evidence type="ECO:0000256" key="6">
    <source>
        <dbReference type="ARBA" id="ARBA00022989"/>
    </source>
</evidence>
<dbReference type="PANTHER" id="PTHR16119">
    <property type="entry name" value="TRANSMEMBRANE PROTEIN 144"/>
    <property type="match status" value="1"/>
</dbReference>
<comment type="caution">
    <text evidence="9">The sequence shown here is derived from an EMBL/GenBank/DDBJ whole genome shotgun (WGS) entry which is preliminary data.</text>
</comment>
<comment type="similarity">
    <text evidence="2">Belongs to the GRP transporter (TC 2.A.7.5) family.</text>
</comment>
<evidence type="ECO:0000256" key="1">
    <source>
        <dbReference type="ARBA" id="ARBA00004651"/>
    </source>
</evidence>
<dbReference type="GO" id="GO:0015144">
    <property type="term" value="F:carbohydrate transmembrane transporter activity"/>
    <property type="evidence" value="ECO:0007669"/>
    <property type="project" value="InterPro"/>
</dbReference>
<dbReference type="Pfam" id="PF06800">
    <property type="entry name" value="Sugar_transport"/>
    <property type="match status" value="1"/>
</dbReference>
<evidence type="ECO:0000256" key="8">
    <source>
        <dbReference type="SAM" id="Phobius"/>
    </source>
</evidence>
<reference evidence="9 10" key="1">
    <citation type="journal article" date="2015" name="Genome Announc.">
        <title>Expanding the biotechnology potential of lactobacilli through comparative genomics of 213 strains and associated genera.</title>
        <authorList>
            <person name="Sun Z."/>
            <person name="Harris H.M."/>
            <person name="McCann A."/>
            <person name="Guo C."/>
            <person name="Argimon S."/>
            <person name="Zhang W."/>
            <person name="Yang X."/>
            <person name="Jeffery I.B."/>
            <person name="Cooney J.C."/>
            <person name="Kagawa T.F."/>
            <person name="Liu W."/>
            <person name="Song Y."/>
            <person name="Salvetti E."/>
            <person name="Wrobel A."/>
            <person name="Rasinkangas P."/>
            <person name="Parkhill J."/>
            <person name="Rea M.C."/>
            <person name="O'Sullivan O."/>
            <person name="Ritari J."/>
            <person name="Douillard F.P."/>
            <person name="Paul Ross R."/>
            <person name="Yang R."/>
            <person name="Briner A.E."/>
            <person name="Felis G.E."/>
            <person name="de Vos W.M."/>
            <person name="Barrangou R."/>
            <person name="Klaenhammer T.R."/>
            <person name="Caufield P.W."/>
            <person name="Cui Y."/>
            <person name="Zhang H."/>
            <person name="O'Toole P.W."/>
        </authorList>
    </citation>
    <scope>NUCLEOTIDE SEQUENCE [LARGE SCALE GENOMIC DNA]</scope>
    <source>
        <strain evidence="9 10">DSM 20253</strain>
    </source>
</reference>
<keyword evidence="6 8" id="KW-1133">Transmembrane helix</keyword>
<comment type="subcellular location">
    <subcellularLocation>
        <location evidence="1">Cell membrane</location>
        <topology evidence="1">Multi-pass membrane protein</topology>
    </subcellularLocation>
</comment>
<dbReference type="RefSeq" id="WP_057874655.1">
    <property type="nucleotide sequence ID" value="NZ_AYYI01000087.1"/>
</dbReference>
<keyword evidence="3" id="KW-0813">Transport</keyword>
<keyword evidence="5 8" id="KW-0812">Transmembrane</keyword>
<organism evidence="9 10">
    <name type="scientific">Loigolactobacillus rennini DSM 20253</name>
    <dbReference type="NCBI Taxonomy" id="1423796"/>
    <lineage>
        <taxon>Bacteria</taxon>
        <taxon>Bacillati</taxon>
        <taxon>Bacillota</taxon>
        <taxon>Bacilli</taxon>
        <taxon>Lactobacillales</taxon>
        <taxon>Lactobacillaceae</taxon>
        <taxon>Loigolactobacillus</taxon>
    </lineage>
</organism>
<evidence type="ECO:0000256" key="3">
    <source>
        <dbReference type="ARBA" id="ARBA00022448"/>
    </source>
</evidence>
<dbReference type="PANTHER" id="PTHR16119:SF17">
    <property type="entry name" value="TRANSMEMBRANE PROTEIN 144"/>
    <property type="match status" value="1"/>
</dbReference>
<dbReference type="PATRIC" id="fig|1423796.3.peg.215"/>
<dbReference type="SUPFAM" id="SSF103481">
    <property type="entry name" value="Multidrug resistance efflux transporter EmrE"/>
    <property type="match status" value="1"/>
</dbReference>
<accession>A0A0R2D482</accession>
<name>A0A0R2D482_9LACO</name>
<dbReference type="OrthoDB" id="1452595at2"/>
<evidence type="ECO:0000256" key="2">
    <source>
        <dbReference type="ARBA" id="ARBA00006117"/>
    </source>
</evidence>
<dbReference type="InterPro" id="IPR037185">
    <property type="entry name" value="EmrE-like"/>
</dbReference>
<feature type="transmembrane region" description="Helical" evidence="8">
    <location>
        <begin position="227"/>
        <end position="248"/>
    </location>
</feature>
<evidence type="ECO:0000256" key="7">
    <source>
        <dbReference type="ARBA" id="ARBA00023136"/>
    </source>
</evidence>
<keyword evidence="10" id="KW-1185">Reference proteome</keyword>
<dbReference type="Gene3D" id="1.10.3730.20">
    <property type="match status" value="1"/>
</dbReference>
<dbReference type="InterPro" id="IPR010651">
    <property type="entry name" value="Sugar_transport"/>
</dbReference>
<feature type="transmembrane region" description="Helical" evidence="8">
    <location>
        <begin position="32"/>
        <end position="49"/>
    </location>
</feature>
<feature type="transmembrane region" description="Helical" evidence="8">
    <location>
        <begin position="56"/>
        <end position="74"/>
    </location>
</feature>
<proteinExistence type="inferred from homology"/>
<evidence type="ECO:0000256" key="4">
    <source>
        <dbReference type="ARBA" id="ARBA00022597"/>
    </source>
</evidence>
<feature type="transmembrane region" description="Helical" evidence="8">
    <location>
        <begin position="285"/>
        <end position="302"/>
    </location>
</feature>
<sequence length="304" mass="32348">MLMILVALVPAFMWGNQGIISGKLGGTPAKQTLGITYGAVIFSVVLALVNPIKIPMAVWWVGIAAGACWTWGNFQQFTALRDMGVSKAYPMSCAMQLIVNAAVAALFFHEWDTGQKVIFGVVAVVLVGAGGLLVSFRDAKVRGPEKSGSTAAGWRALILSTIGFGIYSTIPKFYQHAQLGHVNADTLQTQMSWGVVLPEAIGMVIAGLLCVRFVAKETGGYKDKYTLKNILTGLAWALGNLCMLIASMSALGLATAYTLSQMSSAVAAVGGVWLMHESKTHREKWGMVVGVILVIFGGYLISQV</sequence>
<dbReference type="CDD" id="cd23110">
    <property type="entry name" value="GRP"/>
    <property type="match status" value="1"/>
</dbReference>
<gene>
    <name evidence="9" type="ORF">FC24_GL000206</name>
</gene>
<dbReference type="Proteomes" id="UP000051638">
    <property type="component" value="Unassembled WGS sequence"/>
</dbReference>
<feature type="transmembrane region" description="Helical" evidence="8">
    <location>
        <begin position="117"/>
        <end position="136"/>
    </location>
</feature>
<evidence type="ECO:0000313" key="10">
    <source>
        <dbReference type="Proteomes" id="UP000051638"/>
    </source>
</evidence>